<dbReference type="EMBL" id="JABFAB010000004">
    <property type="protein sequence ID" value="MBA0645623.1"/>
    <property type="molecule type" value="Genomic_DNA"/>
</dbReference>
<comment type="caution">
    <text evidence="1">The sequence shown here is derived from an EMBL/GenBank/DDBJ whole genome shotgun (WGS) entry which is preliminary data.</text>
</comment>
<organism evidence="1 2">
    <name type="scientific">Gossypium klotzschianum</name>
    <dbReference type="NCBI Taxonomy" id="34286"/>
    <lineage>
        <taxon>Eukaryota</taxon>
        <taxon>Viridiplantae</taxon>
        <taxon>Streptophyta</taxon>
        <taxon>Embryophyta</taxon>
        <taxon>Tracheophyta</taxon>
        <taxon>Spermatophyta</taxon>
        <taxon>Magnoliopsida</taxon>
        <taxon>eudicotyledons</taxon>
        <taxon>Gunneridae</taxon>
        <taxon>Pentapetalae</taxon>
        <taxon>rosids</taxon>
        <taxon>malvids</taxon>
        <taxon>Malvales</taxon>
        <taxon>Malvaceae</taxon>
        <taxon>Malvoideae</taxon>
        <taxon>Gossypium</taxon>
    </lineage>
</organism>
<feature type="non-terminal residue" evidence="1">
    <location>
        <position position="1"/>
    </location>
</feature>
<reference evidence="1 2" key="1">
    <citation type="journal article" date="2019" name="Genome Biol. Evol.">
        <title>Insights into the evolution of the New World diploid cottons (Gossypium, subgenus Houzingenia) based on genome sequencing.</title>
        <authorList>
            <person name="Grover C.E."/>
            <person name="Arick M.A. 2nd"/>
            <person name="Thrash A."/>
            <person name="Conover J.L."/>
            <person name="Sanders W.S."/>
            <person name="Peterson D.G."/>
            <person name="Frelichowski J.E."/>
            <person name="Scheffler J.A."/>
            <person name="Scheffler B.E."/>
            <person name="Wendel J.F."/>
        </authorList>
    </citation>
    <scope>NUCLEOTIDE SEQUENCE [LARGE SCALE GENOMIC DNA]</scope>
    <source>
        <strain evidence="1">57</strain>
        <tissue evidence="1">Leaf</tissue>
    </source>
</reference>
<gene>
    <name evidence="1" type="ORF">Goklo_013694</name>
</gene>
<evidence type="ECO:0000313" key="1">
    <source>
        <dbReference type="EMBL" id="MBA0645623.1"/>
    </source>
</evidence>
<proteinExistence type="predicted"/>
<evidence type="ECO:0000313" key="2">
    <source>
        <dbReference type="Proteomes" id="UP000593573"/>
    </source>
</evidence>
<protein>
    <submittedName>
        <fullName evidence="1">Uncharacterized protein</fullName>
    </submittedName>
</protein>
<sequence length="68" mass="7872">DLVPTIEEYITLLRCSRFLVNSSYSRAVNMPTFLKKLMNITGMSEEEGRCLCFKYIWLSCLPQSFGAR</sequence>
<dbReference type="AlphaFoldDB" id="A0A7J8U5G8"/>
<keyword evidence="2" id="KW-1185">Reference proteome</keyword>
<dbReference type="Proteomes" id="UP000593573">
    <property type="component" value="Unassembled WGS sequence"/>
</dbReference>
<name>A0A7J8U5G8_9ROSI</name>
<dbReference type="OrthoDB" id="1430424at2759"/>
<accession>A0A7J8U5G8</accession>